<organism evidence="10 11">
    <name type="scientific">Citricoccus zhacaiensis</name>
    <dbReference type="NCBI Taxonomy" id="489142"/>
    <lineage>
        <taxon>Bacteria</taxon>
        <taxon>Bacillati</taxon>
        <taxon>Actinomycetota</taxon>
        <taxon>Actinomycetes</taxon>
        <taxon>Micrococcales</taxon>
        <taxon>Micrococcaceae</taxon>
        <taxon>Citricoccus</taxon>
    </lineage>
</organism>
<proteinExistence type="inferred from homology"/>
<protein>
    <submittedName>
        <fullName evidence="10">Tellurite resistance protein permease</fullName>
    </submittedName>
</protein>
<comment type="caution">
    <text evidence="10">The sequence shown here is derived from an EMBL/GenBank/DDBJ whole genome shotgun (WGS) entry which is preliminary data.</text>
</comment>
<feature type="region of interest" description="Disordered" evidence="8">
    <location>
        <begin position="323"/>
        <end position="368"/>
    </location>
</feature>
<gene>
    <name evidence="10" type="ORF">GCM10010977_16490</name>
</gene>
<dbReference type="EMBL" id="BMLQ01000004">
    <property type="protein sequence ID" value="GGO44938.1"/>
    <property type="molecule type" value="Genomic_DNA"/>
</dbReference>
<sequence length="368" mass="39466">MGTGILSIGASQRGWDGLARALLVLAGVGLVLLVVLNAWRFLGYRDALKRDLHDSAQAFLVFTFVAAVNVVATALAGFGALGVAAVLLAIGAVSWLILGYSIPWAAVLGRSVRPVTAAANGTWFIWVVASQSVAVLAATLEPRLTAARSGLSILAVFAWSVGLVLYAAVAILVVYRMLAFRLGPEDFTPPYWVSMGALAITIVAGSRIVEMQSTPMVDAVRGLVAGVAVVLWCFATWLIPALVAAGIWRHRVKRVPLVYDPTWWSIVFPLGMYAVAGMYLGRADALPIVAWIGEQWIWVGLVAWTVTTVAMVWSWFSGGRGHGVDPGRDHRGPDQRGPDHRGPDHRSPGQPDPDRPSLDHPRMPGLET</sequence>
<feature type="transmembrane region" description="Helical" evidence="9">
    <location>
        <begin position="152"/>
        <end position="178"/>
    </location>
</feature>
<keyword evidence="5 9" id="KW-0812">Transmembrane</keyword>
<keyword evidence="11" id="KW-1185">Reference proteome</keyword>
<comment type="subcellular location">
    <subcellularLocation>
        <location evidence="1">Cell membrane</location>
        <topology evidence="1">Multi-pass membrane protein</topology>
    </subcellularLocation>
</comment>
<name>A0ABQ2LZ28_9MICC</name>
<evidence type="ECO:0000313" key="10">
    <source>
        <dbReference type="EMBL" id="GGO44938.1"/>
    </source>
</evidence>
<accession>A0ABQ2LZ28</accession>
<dbReference type="CDD" id="cd09319">
    <property type="entry name" value="TDT_like_1"/>
    <property type="match status" value="1"/>
</dbReference>
<dbReference type="PANTHER" id="PTHR31686:SF1">
    <property type="entry name" value="SULFITE EFFLUX PUMP SSU1"/>
    <property type="match status" value="1"/>
</dbReference>
<evidence type="ECO:0000256" key="5">
    <source>
        <dbReference type="ARBA" id="ARBA00022692"/>
    </source>
</evidence>
<evidence type="ECO:0000256" key="3">
    <source>
        <dbReference type="ARBA" id="ARBA00022448"/>
    </source>
</evidence>
<dbReference type="InterPro" id="IPR051629">
    <property type="entry name" value="Sulfite_efflux_TDT"/>
</dbReference>
<feature type="transmembrane region" description="Helical" evidence="9">
    <location>
        <begin position="123"/>
        <end position="140"/>
    </location>
</feature>
<evidence type="ECO:0000256" key="8">
    <source>
        <dbReference type="SAM" id="MobiDB-lite"/>
    </source>
</evidence>
<evidence type="ECO:0000256" key="6">
    <source>
        <dbReference type="ARBA" id="ARBA00022989"/>
    </source>
</evidence>
<feature type="transmembrane region" description="Helical" evidence="9">
    <location>
        <begin position="59"/>
        <end position="78"/>
    </location>
</feature>
<dbReference type="Gene3D" id="1.50.10.150">
    <property type="entry name" value="Voltage-dependent anion channel"/>
    <property type="match status" value="1"/>
</dbReference>
<feature type="transmembrane region" description="Helical" evidence="9">
    <location>
        <begin position="222"/>
        <end position="243"/>
    </location>
</feature>
<feature type="transmembrane region" description="Helical" evidence="9">
    <location>
        <begin position="190"/>
        <end position="210"/>
    </location>
</feature>
<keyword evidence="6 9" id="KW-1133">Transmembrane helix</keyword>
<feature type="transmembrane region" description="Helical" evidence="9">
    <location>
        <begin position="295"/>
        <end position="316"/>
    </location>
</feature>
<feature type="transmembrane region" description="Helical" evidence="9">
    <location>
        <begin position="85"/>
        <end position="103"/>
    </location>
</feature>
<dbReference type="InterPro" id="IPR004695">
    <property type="entry name" value="SLAC1/Mae1/Ssu1/TehA"/>
</dbReference>
<evidence type="ECO:0000256" key="4">
    <source>
        <dbReference type="ARBA" id="ARBA00022475"/>
    </source>
</evidence>
<feature type="transmembrane region" description="Helical" evidence="9">
    <location>
        <begin position="263"/>
        <end position="283"/>
    </location>
</feature>
<dbReference type="Pfam" id="PF03595">
    <property type="entry name" value="SLAC1"/>
    <property type="match status" value="1"/>
</dbReference>
<feature type="transmembrane region" description="Helical" evidence="9">
    <location>
        <begin position="21"/>
        <end position="39"/>
    </location>
</feature>
<reference evidence="11" key="1">
    <citation type="journal article" date="2019" name="Int. J. Syst. Evol. Microbiol.">
        <title>The Global Catalogue of Microorganisms (GCM) 10K type strain sequencing project: providing services to taxonomists for standard genome sequencing and annotation.</title>
        <authorList>
            <consortium name="The Broad Institute Genomics Platform"/>
            <consortium name="The Broad Institute Genome Sequencing Center for Infectious Disease"/>
            <person name="Wu L."/>
            <person name="Ma J."/>
        </authorList>
    </citation>
    <scope>NUCLEOTIDE SEQUENCE [LARGE SCALE GENOMIC DNA]</scope>
    <source>
        <strain evidence="11">CGMCC 1.7064</strain>
    </source>
</reference>
<comment type="similarity">
    <text evidence="2">Belongs to the tellurite-resistance/dicarboxylate transporter (TDT) family.</text>
</comment>
<evidence type="ECO:0000256" key="9">
    <source>
        <dbReference type="SAM" id="Phobius"/>
    </source>
</evidence>
<dbReference type="InterPro" id="IPR038665">
    <property type="entry name" value="Voltage-dep_anion_channel_sf"/>
</dbReference>
<evidence type="ECO:0000256" key="1">
    <source>
        <dbReference type="ARBA" id="ARBA00004651"/>
    </source>
</evidence>
<evidence type="ECO:0000256" key="2">
    <source>
        <dbReference type="ARBA" id="ARBA00008566"/>
    </source>
</evidence>
<evidence type="ECO:0000313" key="11">
    <source>
        <dbReference type="Proteomes" id="UP000642509"/>
    </source>
</evidence>
<keyword evidence="4" id="KW-1003">Cell membrane</keyword>
<feature type="compositionally biased region" description="Basic and acidic residues" evidence="8">
    <location>
        <begin position="323"/>
        <end position="362"/>
    </location>
</feature>
<evidence type="ECO:0000256" key="7">
    <source>
        <dbReference type="ARBA" id="ARBA00023136"/>
    </source>
</evidence>
<keyword evidence="3" id="KW-0813">Transport</keyword>
<dbReference type="Proteomes" id="UP000642509">
    <property type="component" value="Unassembled WGS sequence"/>
</dbReference>
<dbReference type="PANTHER" id="PTHR31686">
    <property type="match status" value="1"/>
</dbReference>
<keyword evidence="7 9" id="KW-0472">Membrane</keyword>